<evidence type="ECO:0000313" key="2">
    <source>
        <dbReference type="Proteomes" id="UP001234202"/>
    </source>
</evidence>
<name>A0ACC2XMC3_9TREE</name>
<accession>A0ACC2XMC3</accession>
<sequence length="333" mass="36671">MQYKHGARLFVAASIIMTYALYVEASGTNLSSPTLHDYTKRELSDSTYNRLAIIHASAKWWWAHGKSERCRPSLSADVQGHPFNYSSAAIQGIFGLGCIIAAFVLGVILNGPEHHFRAGHRRTGLVLLILVVVQSIFGIAIKLAAKTKIQDPDRVPSIKKHPLQNLFHVLMGLAIVGLGFWQTWSGFALIKQGSGGDLITPLVVYVLWGVIVGVVTSLYLAGLGLLPLQFRKERERREDVHFFDDEKYPRTDTINQSRMNNSTGFDGAASSAPLRNRYMTREAPIGSNGINLADPVPVTGLAPSARVSASTLEEEILERQRRTSTAPLIGRRD</sequence>
<reference evidence="1" key="1">
    <citation type="submission" date="2023-04" db="EMBL/GenBank/DDBJ databases">
        <title>Draft Genome sequencing of Naganishia species isolated from polar environments using Oxford Nanopore Technology.</title>
        <authorList>
            <person name="Leo P."/>
            <person name="Venkateswaran K."/>
        </authorList>
    </citation>
    <scope>NUCLEOTIDE SEQUENCE</scope>
    <source>
        <strain evidence="1">DBVPG 5303</strain>
    </source>
</reference>
<comment type="caution">
    <text evidence="1">The sequence shown here is derived from an EMBL/GenBank/DDBJ whole genome shotgun (WGS) entry which is preliminary data.</text>
</comment>
<protein>
    <submittedName>
        <fullName evidence="1">Uncharacterized protein</fullName>
    </submittedName>
</protein>
<dbReference type="Proteomes" id="UP001234202">
    <property type="component" value="Unassembled WGS sequence"/>
</dbReference>
<gene>
    <name evidence="1" type="ORF">QFC24_003144</name>
</gene>
<organism evidence="1 2">
    <name type="scientific">Naganishia onofrii</name>
    <dbReference type="NCBI Taxonomy" id="1851511"/>
    <lineage>
        <taxon>Eukaryota</taxon>
        <taxon>Fungi</taxon>
        <taxon>Dikarya</taxon>
        <taxon>Basidiomycota</taxon>
        <taxon>Agaricomycotina</taxon>
        <taxon>Tremellomycetes</taxon>
        <taxon>Filobasidiales</taxon>
        <taxon>Filobasidiaceae</taxon>
        <taxon>Naganishia</taxon>
    </lineage>
</organism>
<proteinExistence type="predicted"/>
<keyword evidence="2" id="KW-1185">Reference proteome</keyword>
<dbReference type="EMBL" id="JASBWV010000009">
    <property type="protein sequence ID" value="KAJ9124776.1"/>
    <property type="molecule type" value="Genomic_DNA"/>
</dbReference>
<evidence type="ECO:0000313" key="1">
    <source>
        <dbReference type="EMBL" id="KAJ9124776.1"/>
    </source>
</evidence>